<dbReference type="GO" id="GO:0046872">
    <property type="term" value="F:metal ion binding"/>
    <property type="evidence" value="ECO:0007669"/>
    <property type="project" value="UniProtKB-KW"/>
</dbReference>
<feature type="domain" description="Cytochrome c" evidence="10">
    <location>
        <begin position="186"/>
        <end position="300"/>
    </location>
</feature>
<dbReference type="InterPro" id="IPR051395">
    <property type="entry name" value="Cytochrome_c_Peroxidase/MauG"/>
</dbReference>
<accession>A0A1I5S249</accession>
<dbReference type="Gene3D" id="1.10.760.10">
    <property type="entry name" value="Cytochrome c-like domain"/>
    <property type="match status" value="2"/>
</dbReference>
<proteinExistence type="predicted"/>
<protein>
    <submittedName>
        <fullName evidence="11">Cytochrome c peroxidase</fullName>
    </submittedName>
</protein>
<evidence type="ECO:0000256" key="4">
    <source>
        <dbReference type="ARBA" id="ARBA00022729"/>
    </source>
</evidence>
<dbReference type="GO" id="GO:0004130">
    <property type="term" value="F:cytochrome-c peroxidase activity"/>
    <property type="evidence" value="ECO:0007669"/>
    <property type="project" value="TreeGrafter"/>
</dbReference>
<comment type="cofactor">
    <cofactor evidence="8">
        <name>heme</name>
        <dbReference type="ChEBI" id="CHEBI:30413"/>
    </cofactor>
    <text evidence="8">Binds 2 heme groups.</text>
</comment>
<reference evidence="11 12" key="1">
    <citation type="submission" date="2016-10" db="EMBL/GenBank/DDBJ databases">
        <authorList>
            <person name="de Groot N.N."/>
        </authorList>
    </citation>
    <scope>NUCLEOTIDE SEQUENCE [LARGE SCALE GENOMIC DNA]</scope>
    <source>
        <strain evidence="11 12">EP1-55-1</strain>
    </source>
</reference>
<comment type="PTM">
    <text evidence="8">Binds 2 heme groups per subunit.</text>
</comment>
<keyword evidence="6" id="KW-0560">Oxidoreductase</keyword>
<dbReference type="RefSeq" id="WP_092913211.1">
    <property type="nucleotide sequence ID" value="NZ_FOXB01000030.1"/>
</dbReference>
<dbReference type="InterPro" id="IPR036909">
    <property type="entry name" value="Cyt_c-like_dom_sf"/>
</dbReference>
<keyword evidence="5" id="KW-0574">Periplasm</keyword>
<dbReference type="GO" id="GO:0042597">
    <property type="term" value="C:periplasmic space"/>
    <property type="evidence" value="ECO:0007669"/>
    <property type="project" value="UniProtKB-SubCell"/>
</dbReference>
<dbReference type="GO" id="GO:0020037">
    <property type="term" value="F:heme binding"/>
    <property type="evidence" value="ECO:0007669"/>
    <property type="project" value="InterPro"/>
</dbReference>
<dbReference type="InterPro" id="IPR009056">
    <property type="entry name" value="Cyt_c-like_dom"/>
</dbReference>
<dbReference type="InterPro" id="IPR004852">
    <property type="entry name" value="Di-haem_cyt_c_peroxidsae"/>
</dbReference>
<evidence type="ECO:0000259" key="10">
    <source>
        <dbReference type="PROSITE" id="PS51007"/>
    </source>
</evidence>
<dbReference type="EMBL" id="FOXB01000030">
    <property type="protein sequence ID" value="SFP64661.1"/>
    <property type="molecule type" value="Genomic_DNA"/>
</dbReference>
<feature type="domain" description="Cytochrome c" evidence="10">
    <location>
        <begin position="36"/>
        <end position="167"/>
    </location>
</feature>
<dbReference type="PANTHER" id="PTHR30600:SF7">
    <property type="entry name" value="CYTOCHROME C PEROXIDASE-RELATED"/>
    <property type="match status" value="1"/>
</dbReference>
<dbReference type="InterPro" id="IPR026259">
    <property type="entry name" value="MauG/Cytc_peroxidase"/>
</dbReference>
<evidence type="ECO:0000256" key="3">
    <source>
        <dbReference type="ARBA" id="ARBA00022723"/>
    </source>
</evidence>
<feature type="binding site" description="covalent" evidence="8">
    <location>
        <position position="61"/>
    </location>
    <ligand>
        <name>heme c</name>
        <dbReference type="ChEBI" id="CHEBI:61717"/>
        <label>1</label>
    </ligand>
</feature>
<dbReference type="Proteomes" id="UP000199227">
    <property type="component" value="Unassembled WGS sequence"/>
</dbReference>
<keyword evidence="12" id="KW-1185">Reference proteome</keyword>
<keyword evidence="11" id="KW-0575">Peroxidase</keyword>
<dbReference type="AlphaFoldDB" id="A0A1I5S249"/>
<feature type="binding site" description="axial binding residue" evidence="9">
    <location>
        <position position="204"/>
    </location>
    <ligand>
        <name>heme c</name>
        <dbReference type="ChEBI" id="CHEBI:61717"/>
        <label>2</label>
    </ligand>
    <ligandPart>
        <name>Fe</name>
        <dbReference type="ChEBI" id="CHEBI:18248"/>
    </ligandPart>
</feature>
<feature type="binding site" description="axial binding residue" evidence="9">
    <location>
        <position position="275"/>
    </location>
    <ligand>
        <name>heme c</name>
        <dbReference type="ChEBI" id="CHEBI:61717"/>
        <label>2</label>
    </ligand>
    <ligandPart>
        <name>Fe</name>
        <dbReference type="ChEBI" id="CHEBI:18248"/>
    </ligandPart>
</feature>
<dbReference type="PANTHER" id="PTHR30600">
    <property type="entry name" value="CYTOCHROME C PEROXIDASE-RELATED"/>
    <property type="match status" value="1"/>
</dbReference>
<feature type="binding site" description="covalent" evidence="8">
    <location>
        <position position="200"/>
    </location>
    <ligand>
        <name>heme c</name>
        <dbReference type="ChEBI" id="CHEBI:61717"/>
        <label>2</label>
    </ligand>
</feature>
<evidence type="ECO:0000256" key="6">
    <source>
        <dbReference type="ARBA" id="ARBA00023002"/>
    </source>
</evidence>
<keyword evidence="2 8" id="KW-0349">Heme</keyword>
<keyword evidence="3 9" id="KW-0479">Metal-binding</keyword>
<evidence type="ECO:0000313" key="12">
    <source>
        <dbReference type="Proteomes" id="UP000199227"/>
    </source>
</evidence>
<evidence type="ECO:0000256" key="2">
    <source>
        <dbReference type="ARBA" id="ARBA00022617"/>
    </source>
</evidence>
<gene>
    <name evidence="11" type="ORF">SAMN05216234_13015</name>
</gene>
<dbReference type="PROSITE" id="PS51007">
    <property type="entry name" value="CYTC"/>
    <property type="match status" value="2"/>
</dbReference>
<dbReference type="SUPFAM" id="SSF46626">
    <property type="entry name" value="Cytochrome c"/>
    <property type="match status" value="2"/>
</dbReference>
<keyword evidence="4" id="KW-0732">Signal</keyword>
<evidence type="ECO:0000256" key="7">
    <source>
        <dbReference type="ARBA" id="ARBA00023004"/>
    </source>
</evidence>
<dbReference type="STRING" id="223786.SAMN05216234_13015"/>
<organism evidence="11 12">
    <name type="scientific">Hydrogenimonas thermophila</name>
    <dbReference type="NCBI Taxonomy" id="223786"/>
    <lineage>
        <taxon>Bacteria</taxon>
        <taxon>Pseudomonadati</taxon>
        <taxon>Campylobacterota</taxon>
        <taxon>Epsilonproteobacteria</taxon>
        <taxon>Campylobacterales</taxon>
        <taxon>Hydrogenimonadaceae</taxon>
        <taxon>Hydrogenimonas</taxon>
    </lineage>
</organism>
<comment type="subcellular location">
    <subcellularLocation>
        <location evidence="1">Periplasm</location>
    </subcellularLocation>
</comment>
<feature type="binding site" description="covalent" evidence="8">
    <location>
        <position position="58"/>
    </location>
    <ligand>
        <name>heme c</name>
        <dbReference type="ChEBI" id="CHEBI:61717"/>
        <label>1</label>
    </ligand>
</feature>
<dbReference type="GO" id="GO:0009055">
    <property type="term" value="F:electron transfer activity"/>
    <property type="evidence" value="ECO:0007669"/>
    <property type="project" value="InterPro"/>
</dbReference>
<evidence type="ECO:0000256" key="5">
    <source>
        <dbReference type="ARBA" id="ARBA00022764"/>
    </source>
</evidence>
<feature type="binding site" description="axial binding residue" evidence="9">
    <location>
        <position position="62"/>
    </location>
    <ligand>
        <name>heme c</name>
        <dbReference type="ChEBI" id="CHEBI:61717"/>
        <label>1</label>
    </ligand>
    <ligandPart>
        <name>Fe</name>
        <dbReference type="ChEBI" id="CHEBI:18248"/>
    </ligandPart>
</feature>
<dbReference type="PIRSF" id="PIRSF000294">
    <property type="entry name" value="Cytochrome-c_peroxidase"/>
    <property type="match status" value="1"/>
</dbReference>
<dbReference type="OrthoDB" id="9805202at2"/>
<name>A0A1I5S249_9BACT</name>
<evidence type="ECO:0000256" key="9">
    <source>
        <dbReference type="PIRSR" id="PIRSR000294-2"/>
    </source>
</evidence>
<dbReference type="Pfam" id="PF03150">
    <property type="entry name" value="CCP_MauG"/>
    <property type="match status" value="1"/>
</dbReference>
<dbReference type="Pfam" id="PF00034">
    <property type="entry name" value="Cytochrom_C"/>
    <property type="match status" value="1"/>
</dbReference>
<feature type="binding site" description="covalent" evidence="8">
    <location>
        <position position="203"/>
    </location>
    <ligand>
        <name>heme c</name>
        <dbReference type="ChEBI" id="CHEBI:61717"/>
        <label>2</label>
    </ligand>
</feature>
<evidence type="ECO:0000256" key="1">
    <source>
        <dbReference type="ARBA" id="ARBA00004418"/>
    </source>
</evidence>
<sequence>MKHIYRIVILITSLGSVLFAHEPIKPIPQHLDYNKEKAELGKLLFVDPRLSSDGTVACVSCHSFDHGGADPRPVSIGVRGSKGCANAPTVYNSYFNFRQFWNGRAKDLKEQANGPIHNPVEMDMVPEKIEKYLKENKYYRSLFKKVFKNEPKYDYVLDAIAEFEKALFTPNCKFDQYLRNETKLSPKEAKGYRLFKMFGCITCHNGVNIGGNSFQKFGLIFSYEWKSDFPDRYAITKKPQDKNVYKVPTLRNIVLTSPYLHDGSAATLQEVLQKMSYHNLGFDLNKEEIDALVAFMKTLTGEVPKIIQKK</sequence>
<evidence type="ECO:0000313" key="11">
    <source>
        <dbReference type="EMBL" id="SFP64661.1"/>
    </source>
</evidence>
<keyword evidence="7 9" id="KW-0408">Iron</keyword>
<evidence type="ECO:0000256" key="8">
    <source>
        <dbReference type="PIRSR" id="PIRSR000294-1"/>
    </source>
</evidence>